<accession>A0AAE0DKR7</accession>
<dbReference type="AlphaFoldDB" id="A0AAE0DKR7"/>
<keyword evidence="2" id="KW-1185">Reference proteome</keyword>
<comment type="caution">
    <text evidence="1">The sequence shown here is derived from an EMBL/GenBank/DDBJ whole genome shotgun (WGS) entry which is preliminary data.</text>
</comment>
<protein>
    <submittedName>
        <fullName evidence="1">Uncharacterized protein</fullName>
    </submittedName>
</protein>
<sequence length="106" mass="12650">MTSWTDNDSLWCAFDYLMADEVTNAETDDAMTMNNMIGFRRLVREARTWKNREALESKRPITEWAHEDLQIQRLREQDYWAFRERTGAKAQDEVTFVRDLQENLGV</sequence>
<proteinExistence type="predicted"/>
<dbReference type="EMBL" id="JASNWA010000007">
    <property type="protein sequence ID" value="KAK3173276.1"/>
    <property type="molecule type" value="Genomic_DNA"/>
</dbReference>
<gene>
    <name evidence="1" type="ORF">OEA41_006605</name>
</gene>
<evidence type="ECO:0000313" key="1">
    <source>
        <dbReference type="EMBL" id="KAK3173276.1"/>
    </source>
</evidence>
<reference evidence="1" key="1">
    <citation type="submission" date="2022-11" db="EMBL/GenBank/DDBJ databases">
        <title>Chromosomal genome sequence assembly and mating type (MAT) locus characterization of the leprose asexual lichenized fungus Lepraria neglecta (Nyl.) Erichsen.</title>
        <authorList>
            <person name="Allen J.L."/>
            <person name="Pfeffer B."/>
        </authorList>
    </citation>
    <scope>NUCLEOTIDE SEQUENCE</scope>
    <source>
        <strain evidence="1">Allen 5258</strain>
    </source>
</reference>
<organism evidence="1 2">
    <name type="scientific">Lepraria neglecta</name>
    <dbReference type="NCBI Taxonomy" id="209136"/>
    <lineage>
        <taxon>Eukaryota</taxon>
        <taxon>Fungi</taxon>
        <taxon>Dikarya</taxon>
        <taxon>Ascomycota</taxon>
        <taxon>Pezizomycotina</taxon>
        <taxon>Lecanoromycetes</taxon>
        <taxon>OSLEUM clade</taxon>
        <taxon>Lecanoromycetidae</taxon>
        <taxon>Lecanorales</taxon>
        <taxon>Lecanorineae</taxon>
        <taxon>Stereocaulaceae</taxon>
        <taxon>Lepraria</taxon>
    </lineage>
</organism>
<dbReference type="Proteomes" id="UP001276659">
    <property type="component" value="Unassembled WGS sequence"/>
</dbReference>
<name>A0AAE0DKR7_9LECA</name>
<evidence type="ECO:0000313" key="2">
    <source>
        <dbReference type="Proteomes" id="UP001276659"/>
    </source>
</evidence>